<organism evidence="1 2">
    <name type="scientific">Steinernema glaseri</name>
    <dbReference type="NCBI Taxonomy" id="37863"/>
    <lineage>
        <taxon>Eukaryota</taxon>
        <taxon>Metazoa</taxon>
        <taxon>Ecdysozoa</taxon>
        <taxon>Nematoda</taxon>
        <taxon>Chromadorea</taxon>
        <taxon>Rhabditida</taxon>
        <taxon>Tylenchina</taxon>
        <taxon>Panagrolaimomorpha</taxon>
        <taxon>Strongyloidoidea</taxon>
        <taxon>Steinernematidae</taxon>
        <taxon>Steinernema</taxon>
    </lineage>
</organism>
<evidence type="ECO:0000313" key="1">
    <source>
        <dbReference type="Proteomes" id="UP000095287"/>
    </source>
</evidence>
<protein>
    <submittedName>
        <fullName evidence="2">Uncharacterized protein</fullName>
    </submittedName>
</protein>
<proteinExistence type="predicted"/>
<evidence type="ECO:0000313" key="2">
    <source>
        <dbReference type="WBParaSite" id="L893_g12845.t1"/>
    </source>
</evidence>
<sequence length="75" mass="8096">MYTSQDRTLCLPPIPMPPRAHYATPVLPVAVSSAVRPHDTAVLCKQECPFSSFFCFPSSAVTTAAALRGFRAEIA</sequence>
<name>A0A1I7Y558_9BILA</name>
<dbReference type="WBParaSite" id="L893_g12845.t1">
    <property type="protein sequence ID" value="L893_g12845.t1"/>
    <property type="gene ID" value="L893_g12845"/>
</dbReference>
<reference evidence="2" key="1">
    <citation type="submission" date="2016-11" db="UniProtKB">
        <authorList>
            <consortium name="WormBaseParasite"/>
        </authorList>
    </citation>
    <scope>IDENTIFICATION</scope>
</reference>
<keyword evidence="1" id="KW-1185">Reference proteome</keyword>
<dbReference type="Proteomes" id="UP000095287">
    <property type="component" value="Unplaced"/>
</dbReference>
<dbReference type="AlphaFoldDB" id="A0A1I7Y558"/>
<accession>A0A1I7Y558</accession>